<organism evidence="8 9">
    <name type="scientific">Neolamprologus brichardi</name>
    <name type="common">Fairy cichlid</name>
    <name type="synonym">Lamprologus brichardi</name>
    <dbReference type="NCBI Taxonomy" id="32507"/>
    <lineage>
        <taxon>Eukaryota</taxon>
        <taxon>Metazoa</taxon>
        <taxon>Chordata</taxon>
        <taxon>Craniata</taxon>
        <taxon>Vertebrata</taxon>
        <taxon>Euteleostomi</taxon>
        <taxon>Actinopterygii</taxon>
        <taxon>Neopterygii</taxon>
        <taxon>Teleostei</taxon>
        <taxon>Neoteleostei</taxon>
        <taxon>Acanthomorphata</taxon>
        <taxon>Ovalentaria</taxon>
        <taxon>Cichlomorphae</taxon>
        <taxon>Cichliformes</taxon>
        <taxon>Cichlidae</taxon>
        <taxon>African cichlids</taxon>
        <taxon>Pseudocrenilabrinae</taxon>
        <taxon>Lamprologini</taxon>
        <taxon>Neolamprologus</taxon>
    </lineage>
</organism>
<dbReference type="GO" id="GO:0001817">
    <property type="term" value="P:regulation of cytokine production"/>
    <property type="evidence" value="ECO:0007669"/>
    <property type="project" value="TreeGrafter"/>
</dbReference>
<proteinExistence type="predicted"/>
<sequence>VHQSLLYIFTCCSDIFGSISSYYTSIQLPGQDATLQCWGPRDAHITLLEWSRPEPELISQGYVFFFQDQRSYENYQHESFKGRVELRDSSMKDGDVSAILRNVSVSDTGTYDCQITTIQINITAGQNVILPCRAPNIDSNSKAVVEWSRADLGKDYVLLYRDEQPDPEEQHPSFKNRVDLQDRQMKDGDVSLILKDVTINDTGTYECRVFRRRTNRRKRLDVTELIVNPGQDAPLQCQGPRDAEITLLEWNRADLKSDDYVFLYRNQRPYENYQHESFKGRVKLMDPSMKDGNVSVTLRNVKLNDTGTYKCQITTKETESVVHDSGQRIQRETRQSINLTVTDSGELRGSLYYLFFF</sequence>
<dbReference type="InterPro" id="IPR003599">
    <property type="entry name" value="Ig_sub"/>
</dbReference>
<keyword evidence="6" id="KW-0393">Immunoglobulin domain</keyword>
<dbReference type="PANTHER" id="PTHR24100">
    <property type="entry name" value="BUTYROPHILIN"/>
    <property type="match status" value="1"/>
</dbReference>
<evidence type="ECO:0000256" key="1">
    <source>
        <dbReference type="ARBA" id="ARBA00004370"/>
    </source>
</evidence>
<keyword evidence="9" id="KW-1185">Reference proteome</keyword>
<dbReference type="InterPro" id="IPR050504">
    <property type="entry name" value="IgSF_BTN/MOG"/>
</dbReference>
<dbReference type="GO" id="GO:0009897">
    <property type="term" value="C:external side of plasma membrane"/>
    <property type="evidence" value="ECO:0007669"/>
    <property type="project" value="TreeGrafter"/>
</dbReference>
<dbReference type="STRING" id="32507.ENSNBRP00000004450"/>
<dbReference type="Gene3D" id="2.60.40.10">
    <property type="entry name" value="Immunoglobulins"/>
    <property type="match status" value="3"/>
</dbReference>
<reference evidence="8" key="2">
    <citation type="submission" date="2025-09" db="UniProtKB">
        <authorList>
            <consortium name="Ensembl"/>
        </authorList>
    </citation>
    <scope>IDENTIFICATION</scope>
</reference>
<dbReference type="Proteomes" id="UP000261580">
    <property type="component" value="Unassembled WGS sequence"/>
</dbReference>
<accession>A0A3Q4G6Z1</accession>
<evidence type="ECO:0000313" key="8">
    <source>
        <dbReference type="Ensembl" id="ENSNBRP00000004450.1"/>
    </source>
</evidence>
<evidence type="ECO:0000313" key="9">
    <source>
        <dbReference type="Proteomes" id="UP000261580"/>
    </source>
</evidence>
<dbReference type="SMART" id="SM00408">
    <property type="entry name" value="IGc2"/>
    <property type="match status" value="2"/>
</dbReference>
<dbReference type="PANTHER" id="PTHR24100:SF151">
    <property type="entry name" value="ICOS LIGAND"/>
    <property type="match status" value="1"/>
</dbReference>
<dbReference type="InterPro" id="IPR007110">
    <property type="entry name" value="Ig-like_dom"/>
</dbReference>
<feature type="domain" description="Ig-like" evidence="7">
    <location>
        <begin position="30"/>
        <end position="123"/>
    </location>
</feature>
<dbReference type="GO" id="GO:0005102">
    <property type="term" value="F:signaling receptor binding"/>
    <property type="evidence" value="ECO:0007669"/>
    <property type="project" value="TreeGrafter"/>
</dbReference>
<dbReference type="InterPro" id="IPR003598">
    <property type="entry name" value="Ig_sub2"/>
</dbReference>
<evidence type="ECO:0000256" key="2">
    <source>
        <dbReference type="ARBA" id="ARBA00022729"/>
    </source>
</evidence>
<dbReference type="InterPro" id="IPR013783">
    <property type="entry name" value="Ig-like_fold"/>
</dbReference>
<evidence type="ECO:0000256" key="4">
    <source>
        <dbReference type="ARBA" id="ARBA00023157"/>
    </source>
</evidence>
<dbReference type="GO" id="GO:0050852">
    <property type="term" value="P:T cell receptor signaling pathway"/>
    <property type="evidence" value="ECO:0007669"/>
    <property type="project" value="TreeGrafter"/>
</dbReference>
<reference evidence="8" key="1">
    <citation type="submission" date="2025-08" db="UniProtKB">
        <authorList>
            <consortium name="Ensembl"/>
        </authorList>
    </citation>
    <scope>IDENTIFICATION</scope>
</reference>
<dbReference type="PROSITE" id="PS50835">
    <property type="entry name" value="IG_LIKE"/>
    <property type="match status" value="3"/>
</dbReference>
<keyword evidence="4" id="KW-1015">Disulfide bond</keyword>
<evidence type="ECO:0000256" key="6">
    <source>
        <dbReference type="ARBA" id="ARBA00023319"/>
    </source>
</evidence>
<dbReference type="InterPro" id="IPR036179">
    <property type="entry name" value="Ig-like_dom_sf"/>
</dbReference>
<keyword evidence="2" id="KW-0732">Signal</keyword>
<dbReference type="AlphaFoldDB" id="A0A3Q4G6Z1"/>
<dbReference type="SMART" id="SM00406">
    <property type="entry name" value="IGv"/>
    <property type="match status" value="3"/>
</dbReference>
<comment type="subcellular location">
    <subcellularLocation>
        <location evidence="1">Membrane</location>
    </subcellularLocation>
</comment>
<dbReference type="GeneTree" id="ENSGT01120000273380"/>
<dbReference type="GO" id="GO:1903037">
    <property type="term" value="P:regulation of leukocyte cell-cell adhesion"/>
    <property type="evidence" value="ECO:0007669"/>
    <property type="project" value="UniProtKB-ARBA"/>
</dbReference>
<keyword evidence="3" id="KW-0472">Membrane</keyword>
<protein>
    <recommendedName>
        <fullName evidence="7">Ig-like domain-containing protein</fullName>
    </recommendedName>
</protein>
<name>A0A3Q4G6Z1_NEOBR</name>
<dbReference type="Bgee" id="ENSNBRG00000003532">
    <property type="expression patterns" value="Expressed in blood and 8 other cell types or tissues"/>
</dbReference>
<dbReference type="Ensembl" id="ENSNBRT00000004588.1">
    <property type="protein sequence ID" value="ENSNBRP00000004450.1"/>
    <property type="gene ID" value="ENSNBRG00000003532.1"/>
</dbReference>
<dbReference type="GO" id="GO:0050863">
    <property type="term" value="P:regulation of T cell activation"/>
    <property type="evidence" value="ECO:0007669"/>
    <property type="project" value="UniProtKB-ARBA"/>
</dbReference>
<evidence type="ECO:0000256" key="3">
    <source>
        <dbReference type="ARBA" id="ARBA00023136"/>
    </source>
</evidence>
<dbReference type="OMA" id="YECRVVI"/>
<evidence type="ECO:0000256" key="5">
    <source>
        <dbReference type="ARBA" id="ARBA00023180"/>
    </source>
</evidence>
<dbReference type="SUPFAM" id="SSF48726">
    <property type="entry name" value="Immunoglobulin"/>
    <property type="match status" value="3"/>
</dbReference>
<feature type="domain" description="Ig-like" evidence="7">
    <location>
        <begin position="227"/>
        <end position="322"/>
    </location>
</feature>
<dbReference type="FunFam" id="2.60.40.10:FF:000142">
    <property type="entry name" value="V-set domain-containing T-cell activation inhibitor 1"/>
    <property type="match status" value="1"/>
</dbReference>
<feature type="domain" description="Ig-like" evidence="7">
    <location>
        <begin position="125"/>
        <end position="223"/>
    </location>
</feature>
<dbReference type="SMART" id="SM00409">
    <property type="entry name" value="IG"/>
    <property type="match status" value="2"/>
</dbReference>
<evidence type="ECO:0000259" key="7">
    <source>
        <dbReference type="PROSITE" id="PS50835"/>
    </source>
</evidence>
<dbReference type="Pfam" id="PF07686">
    <property type="entry name" value="V-set"/>
    <property type="match status" value="3"/>
</dbReference>
<dbReference type="InterPro" id="IPR013106">
    <property type="entry name" value="Ig_V-set"/>
</dbReference>
<keyword evidence="5" id="KW-0325">Glycoprotein</keyword>